<keyword evidence="2" id="KW-1185">Reference proteome</keyword>
<gene>
    <name evidence="1" type="ORF">B0J15DRAFT_285418</name>
</gene>
<accession>A0A9P9HN72</accession>
<dbReference type="AlphaFoldDB" id="A0A9P9HN72"/>
<evidence type="ECO:0000313" key="2">
    <source>
        <dbReference type="Proteomes" id="UP000736672"/>
    </source>
</evidence>
<protein>
    <submittedName>
        <fullName evidence="1">Uncharacterized protein</fullName>
    </submittedName>
</protein>
<reference evidence="1" key="1">
    <citation type="journal article" date="2021" name="Nat. Commun.">
        <title>Genetic determinants of endophytism in the Arabidopsis root mycobiome.</title>
        <authorList>
            <person name="Mesny F."/>
            <person name="Miyauchi S."/>
            <person name="Thiergart T."/>
            <person name="Pickel B."/>
            <person name="Atanasova L."/>
            <person name="Karlsson M."/>
            <person name="Huettel B."/>
            <person name="Barry K.W."/>
            <person name="Haridas S."/>
            <person name="Chen C."/>
            <person name="Bauer D."/>
            <person name="Andreopoulos W."/>
            <person name="Pangilinan J."/>
            <person name="LaButti K."/>
            <person name="Riley R."/>
            <person name="Lipzen A."/>
            <person name="Clum A."/>
            <person name="Drula E."/>
            <person name="Henrissat B."/>
            <person name="Kohler A."/>
            <person name="Grigoriev I.V."/>
            <person name="Martin F.M."/>
            <person name="Hacquard S."/>
        </authorList>
    </citation>
    <scope>NUCLEOTIDE SEQUENCE</scope>
    <source>
        <strain evidence="1">FSSC 5 MPI-SDFR-AT-0091</strain>
    </source>
</reference>
<organism evidence="1 2">
    <name type="scientific">Fusarium solani</name>
    <name type="common">Filamentous fungus</name>
    <dbReference type="NCBI Taxonomy" id="169388"/>
    <lineage>
        <taxon>Eukaryota</taxon>
        <taxon>Fungi</taxon>
        <taxon>Dikarya</taxon>
        <taxon>Ascomycota</taxon>
        <taxon>Pezizomycotina</taxon>
        <taxon>Sordariomycetes</taxon>
        <taxon>Hypocreomycetidae</taxon>
        <taxon>Hypocreales</taxon>
        <taxon>Nectriaceae</taxon>
        <taxon>Fusarium</taxon>
        <taxon>Fusarium solani species complex</taxon>
    </lineage>
</organism>
<sequence length="176" mass="19655">MSLWLHQTQSFPSLASAASLVVLVVLVRHEAWPRASRTDQVFHRPVISASGTRGDLRALGRHSCRPIEQATRLDLNVWSVQFTTQITWCVHRRGVAWDDNSRIRFNKASESTPPRLLRGSQTGGMEMRRTLYCISIPSLPARSDIKYPQARESAEPSSIWTSRVRGGCAICAGDQG</sequence>
<evidence type="ECO:0000313" key="1">
    <source>
        <dbReference type="EMBL" id="KAH7260446.1"/>
    </source>
</evidence>
<dbReference type="Proteomes" id="UP000736672">
    <property type="component" value="Unassembled WGS sequence"/>
</dbReference>
<dbReference type="EMBL" id="JAGTJS010000008">
    <property type="protein sequence ID" value="KAH7260446.1"/>
    <property type="molecule type" value="Genomic_DNA"/>
</dbReference>
<proteinExistence type="predicted"/>
<name>A0A9P9HN72_FUSSL</name>
<comment type="caution">
    <text evidence="1">The sequence shown here is derived from an EMBL/GenBank/DDBJ whole genome shotgun (WGS) entry which is preliminary data.</text>
</comment>